<reference evidence="2 3" key="1">
    <citation type="submission" date="2018-12" db="EMBL/GenBank/DDBJ databases">
        <title>Complete genome of Nonlabens sp. MJ115.</title>
        <authorList>
            <person name="Choi H.S."/>
            <person name="Jung J."/>
        </authorList>
    </citation>
    <scope>NUCLEOTIDE SEQUENCE [LARGE SCALE GENOMIC DNA]</scope>
    <source>
        <strain evidence="2 3">MJ115</strain>
    </source>
</reference>
<dbReference type="InterPro" id="IPR034660">
    <property type="entry name" value="DinB/YfiT-like"/>
</dbReference>
<dbReference type="EMBL" id="CP034549">
    <property type="protein sequence ID" value="AZQ44172.1"/>
    <property type="molecule type" value="Genomic_DNA"/>
</dbReference>
<keyword evidence="3" id="KW-1185">Reference proteome</keyword>
<dbReference type="Pfam" id="PF12867">
    <property type="entry name" value="DinB_2"/>
    <property type="match status" value="1"/>
</dbReference>
<dbReference type="Proteomes" id="UP000279600">
    <property type="component" value="Chromosome"/>
</dbReference>
<dbReference type="RefSeq" id="WP_126447347.1">
    <property type="nucleotide sequence ID" value="NZ_CP034549.1"/>
</dbReference>
<name>A0A3S9MYE6_9FLAO</name>
<dbReference type="SUPFAM" id="SSF109854">
    <property type="entry name" value="DinB/YfiT-like putative metalloenzymes"/>
    <property type="match status" value="1"/>
</dbReference>
<evidence type="ECO:0000313" key="3">
    <source>
        <dbReference type="Proteomes" id="UP000279600"/>
    </source>
</evidence>
<sequence>MIFRRDIQPREYAAYYEPYINTVSGDTTMVDALESSLVSCSTILQDIIKPMDYRYGDDKWTIGQLVSHCIDTERIFNYRALAFLRDDAAMIPGFDQDIYANSLNDYAFAKAELLKSMKVVRAATLDLFTTANPMAMLKTGVASDNIMSVRAIPFIIAGHYNHHFHILKERY</sequence>
<dbReference type="KEGG" id="noj:EJ995_07980"/>
<protein>
    <submittedName>
        <fullName evidence="2">DinB family protein</fullName>
    </submittedName>
</protein>
<evidence type="ECO:0000313" key="2">
    <source>
        <dbReference type="EMBL" id="AZQ44172.1"/>
    </source>
</evidence>
<feature type="domain" description="DinB-like" evidence="1">
    <location>
        <begin position="52"/>
        <end position="166"/>
    </location>
</feature>
<dbReference type="InterPro" id="IPR024775">
    <property type="entry name" value="DinB-like"/>
</dbReference>
<gene>
    <name evidence="2" type="ORF">EJ995_07980</name>
</gene>
<evidence type="ECO:0000259" key="1">
    <source>
        <dbReference type="Pfam" id="PF12867"/>
    </source>
</evidence>
<proteinExistence type="predicted"/>
<accession>A0A3S9MYE6</accession>
<dbReference type="OrthoDB" id="9793216at2"/>
<dbReference type="Gene3D" id="1.20.120.450">
    <property type="entry name" value="dinb family like domain"/>
    <property type="match status" value="1"/>
</dbReference>
<dbReference type="AlphaFoldDB" id="A0A3S9MYE6"/>
<organism evidence="2 3">
    <name type="scientific">Nonlabens ponticola</name>
    <dbReference type="NCBI Taxonomy" id="2496866"/>
    <lineage>
        <taxon>Bacteria</taxon>
        <taxon>Pseudomonadati</taxon>
        <taxon>Bacteroidota</taxon>
        <taxon>Flavobacteriia</taxon>
        <taxon>Flavobacteriales</taxon>
        <taxon>Flavobacteriaceae</taxon>
        <taxon>Nonlabens</taxon>
    </lineage>
</organism>